<gene>
    <name evidence="2" type="ORF">ALO47_00355</name>
</gene>
<dbReference type="SUPFAM" id="SSF55729">
    <property type="entry name" value="Acyl-CoA N-acyltransferases (Nat)"/>
    <property type="match status" value="1"/>
</dbReference>
<dbReference type="Proteomes" id="UP000050554">
    <property type="component" value="Unassembled WGS sequence"/>
</dbReference>
<dbReference type="NCBIfam" id="TIGR04045">
    <property type="entry name" value="MSMEG_0567_GNAT"/>
    <property type="match status" value="1"/>
</dbReference>
<dbReference type="Gene3D" id="3.40.630.30">
    <property type="match status" value="1"/>
</dbReference>
<evidence type="ECO:0000259" key="1">
    <source>
        <dbReference type="PROSITE" id="PS51186"/>
    </source>
</evidence>
<comment type="caution">
    <text evidence="2">The sequence shown here is derived from an EMBL/GenBank/DDBJ whole genome shotgun (WGS) entry which is preliminary data.</text>
</comment>
<evidence type="ECO:0000313" key="3">
    <source>
        <dbReference type="Proteomes" id="UP000050554"/>
    </source>
</evidence>
<name>A0A0Q0EEK6_PSESI</name>
<dbReference type="AlphaFoldDB" id="A0A0Q0EEK6"/>
<dbReference type="PROSITE" id="PS51186">
    <property type="entry name" value="GNAT"/>
    <property type="match status" value="1"/>
</dbReference>
<sequence length="186" mass="21282">MAEHAFALIDGTFKDFLAGDMLVKPADEAWERRHYYALRRAVFSEEQQLLAQDKDENDFKALPIVAVAHHCGMPERVIGAVRIYEETPGVWYGGRLCVDRQYRRYGMIGKALVNEAVSKALDLGCHTFLATVQHANEDYFQSLHWETLKEMSLLGQPHCLMQARLEHYPFMARQTALLGRTVNRNG</sequence>
<dbReference type="RefSeq" id="WP_004879511.1">
    <property type="nucleotide sequence ID" value="NZ_LJRF01000047.1"/>
</dbReference>
<dbReference type="EMBL" id="LJRF01000047">
    <property type="protein sequence ID" value="KPY49931.1"/>
    <property type="molecule type" value="Genomic_DNA"/>
</dbReference>
<dbReference type="InterPro" id="IPR024035">
    <property type="entry name" value="MSMEG_0567_GNAT"/>
</dbReference>
<dbReference type="CDD" id="cd04301">
    <property type="entry name" value="NAT_SF"/>
    <property type="match status" value="1"/>
</dbReference>
<dbReference type="InterPro" id="IPR000182">
    <property type="entry name" value="GNAT_dom"/>
</dbReference>
<evidence type="ECO:0000313" key="2">
    <source>
        <dbReference type="EMBL" id="KPY49931.1"/>
    </source>
</evidence>
<dbReference type="PATRIC" id="fig|55398.3.peg.439"/>
<dbReference type="Pfam" id="PF00583">
    <property type="entry name" value="Acetyltransf_1"/>
    <property type="match status" value="1"/>
</dbReference>
<accession>A0A0Q0EEK6</accession>
<proteinExistence type="predicted"/>
<organism evidence="2 3">
    <name type="scientific">Pseudomonas syringae pv. ribicola</name>
    <dbReference type="NCBI Taxonomy" id="55398"/>
    <lineage>
        <taxon>Bacteria</taxon>
        <taxon>Pseudomonadati</taxon>
        <taxon>Pseudomonadota</taxon>
        <taxon>Gammaproteobacteria</taxon>
        <taxon>Pseudomonadales</taxon>
        <taxon>Pseudomonadaceae</taxon>
        <taxon>Pseudomonas</taxon>
    </lineage>
</organism>
<protein>
    <recommendedName>
        <fullName evidence="1">N-acetyltransferase domain-containing protein</fullName>
    </recommendedName>
</protein>
<dbReference type="GO" id="GO:0016747">
    <property type="term" value="F:acyltransferase activity, transferring groups other than amino-acyl groups"/>
    <property type="evidence" value="ECO:0007669"/>
    <property type="project" value="InterPro"/>
</dbReference>
<feature type="domain" description="N-acetyltransferase" evidence="1">
    <location>
        <begin position="21"/>
        <end position="166"/>
    </location>
</feature>
<dbReference type="InterPro" id="IPR016181">
    <property type="entry name" value="Acyl_CoA_acyltransferase"/>
</dbReference>
<reference evidence="2 3" key="1">
    <citation type="submission" date="2015-09" db="EMBL/GenBank/DDBJ databases">
        <title>Genome announcement of multiple Pseudomonas syringae strains.</title>
        <authorList>
            <person name="Thakur S."/>
            <person name="Wang P.W."/>
            <person name="Gong Y."/>
            <person name="Weir B.S."/>
            <person name="Guttman D.S."/>
        </authorList>
    </citation>
    <scope>NUCLEOTIDE SEQUENCE [LARGE SCALE GENOMIC DNA]</scope>
    <source>
        <strain evidence="2 3">ICMP3882</strain>
    </source>
</reference>